<organism evidence="2 3">
    <name type="scientific">Ignatzschineria rhizosphaerae</name>
    <dbReference type="NCBI Taxonomy" id="2923279"/>
    <lineage>
        <taxon>Bacteria</taxon>
        <taxon>Pseudomonadati</taxon>
        <taxon>Pseudomonadota</taxon>
        <taxon>Gammaproteobacteria</taxon>
        <taxon>Cardiobacteriales</taxon>
        <taxon>Ignatzschineriaceae</taxon>
        <taxon>Ignatzschineria</taxon>
    </lineage>
</organism>
<gene>
    <name evidence="2" type="ORF">MMG00_09860</name>
</gene>
<protein>
    <recommendedName>
        <fullName evidence="1">CopG-like ribbon-helix-helix domain-containing protein</fullName>
    </recommendedName>
</protein>
<dbReference type="Pfam" id="PF07878">
    <property type="entry name" value="RHH_5"/>
    <property type="match status" value="1"/>
</dbReference>
<sequence length="56" mass="6503">MHKQKKNEQKTLSIRFDLSIYEQLKELAEKEGRSIGGQARIFIAQGLDEDRQKAEV</sequence>
<evidence type="ECO:0000313" key="3">
    <source>
        <dbReference type="Proteomes" id="UP000829542"/>
    </source>
</evidence>
<dbReference type="InterPro" id="IPR012869">
    <property type="entry name" value="RHH_5"/>
</dbReference>
<dbReference type="InterPro" id="IPR010985">
    <property type="entry name" value="Ribbon_hlx_hlx"/>
</dbReference>
<reference evidence="2 3" key="1">
    <citation type="submission" date="2022-03" db="EMBL/GenBank/DDBJ databases">
        <title>Ignatzschineria rhizosphaerae HR5S32.</title>
        <authorList>
            <person name="Sun J.Q."/>
            <person name="Feng J.Y."/>
        </authorList>
    </citation>
    <scope>NUCLEOTIDE SEQUENCE [LARGE SCALE GENOMIC DNA]</scope>
    <source>
        <strain evidence="2 3">HR5S32</strain>
    </source>
</reference>
<dbReference type="SUPFAM" id="SSF47598">
    <property type="entry name" value="Ribbon-helix-helix"/>
    <property type="match status" value="1"/>
</dbReference>
<proteinExistence type="predicted"/>
<evidence type="ECO:0000259" key="1">
    <source>
        <dbReference type="Pfam" id="PF07878"/>
    </source>
</evidence>
<dbReference type="Proteomes" id="UP000829542">
    <property type="component" value="Chromosome"/>
</dbReference>
<accession>A0ABY3WZR4</accession>
<keyword evidence="3" id="KW-1185">Reference proteome</keyword>
<name>A0ABY3WZR4_9GAMM</name>
<dbReference type="RefSeq" id="WP_242147855.1">
    <property type="nucleotide sequence ID" value="NZ_CP093379.1"/>
</dbReference>
<feature type="domain" description="CopG-like ribbon-helix-helix" evidence="1">
    <location>
        <begin position="20"/>
        <end position="49"/>
    </location>
</feature>
<dbReference type="EMBL" id="CP093379">
    <property type="protein sequence ID" value="UNM95525.1"/>
    <property type="molecule type" value="Genomic_DNA"/>
</dbReference>
<evidence type="ECO:0000313" key="2">
    <source>
        <dbReference type="EMBL" id="UNM95525.1"/>
    </source>
</evidence>